<reference evidence="1 2" key="1">
    <citation type="submission" date="2015-06" db="EMBL/GenBank/DDBJ databases">
        <title>Genome sequencing project of Bacillus galactosidilyticus PL133.</title>
        <authorList>
            <person name="Gaiero J."/>
            <person name="Nicol R."/>
            <person name="Habash M."/>
        </authorList>
    </citation>
    <scope>NUCLEOTIDE SEQUENCE [LARGE SCALE GENOMIC DNA]</scope>
    <source>
        <strain evidence="1 2">PL133</strain>
    </source>
</reference>
<accession>A0A0Q9YIM9</accession>
<evidence type="ECO:0000313" key="2">
    <source>
        <dbReference type="Proteomes" id="UP000053881"/>
    </source>
</evidence>
<comment type="caution">
    <text evidence="1">The sequence shown here is derived from an EMBL/GenBank/DDBJ whole genome shotgun (WGS) entry which is preliminary data.</text>
</comment>
<dbReference type="PATRIC" id="fig|217031.4.peg.1025"/>
<evidence type="ECO:0000313" key="1">
    <source>
        <dbReference type="EMBL" id="KRG16878.1"/>
    </source>
</evidence>
<name>A0A0Q9YIM9_9BACI</name>
<dbReference type="Proteomes" id="UP000053881">
    <property type="component" value="Unassembled WGS sequence"/>
</dbReference>
<sequence length="308" mass="37207">MELTLFDFDFSQEAKTEEELEKSFRELQEWHKERRLPYKLRLQNLPSHLRMDIERFKEKGWIIFDRLTNESTFEIADEKLLHYTVEELISNYRENMESLLQRKDVCWYKYVLNLRNFHGPIRYKDKETKDEYYRQKDRITKEVALRLGLEHFRNIPSSRGMKMSHLDSTWQKEHVLPLITKHALPIMDIDEMEQFFKEHVFFCGSCGRWDWNTKGVPPRVDIKGFIPTEFDLACLCQAKDEKTVKEIFDYMGCSMSSGVKEGKILLFPEGWSKEKYYESLTEKDKQILEEDRLRLERLHGREINISFF</sequence>
<gene>
    <name evidence="1" type="ORF">ACA29_03120</name>
</gene>
<dbReference type="EMBL" id="LGPB01000026">
    <property type="protein sequence ID" value="KRG16878.1"/>
    <property type="molecule type" value="Genomic_DNA"/>
</dbReference>
<proteinExistence type="predicted"/>
<organism evidence="1 2">
    <name type="scientific">Lederbergia galactosidilytica</name>
    <dbReference type="NCBI Taxonomy" id="217031"/>
    <lineage>
        <taxon>Bacteria</taxon>
        <taxon>Bacillati</taxon>
        <taxon>Bacillota</taxon>
        <taxon>Bacilli</taxon>
        <taxon>Bacillales</taxon>
        <taxon>Bacillaceae</taxon>
        <taxon>Lederbergia</taxon>
    </lineage>
</organism>
<dbReference type="AlphaFoldDB" id="A0A0Q9YIM9"/>
<protein>
    <submittedName>
        <fullName evidence="1">Uncharacterized protein</fullName>
    </submittedName>
</protein>